<proteinExistence type="predicted"/>
<name>R0JMN0_ANAPL</name>
<protein>
    <submittedName>
        <fullName evidence="1">Uncharacterized protein</fullName>
    </submittedName>
</protein>
<keyword evidence="2" id="KW-1185">Reference proteome</keyword>
<dbReference type="AlphaFoldDB" id="R0JMN0"/>
<reference evidence="2" key="1">
    <citation type="journal article" date="2013" name="Nat. Genet.">
        <title>The duck genome and transcriptome provide insight into an avian influenza virus reservoir species.</title>
        <authorList>
            <person name="Huang Y."/>
            <person name="Li Y."/>
            <person name="Burt D.W."/>
            <person name="Chen H."/>
            <person name="Zhang Y."/>
            <person name="Qian W."/>
            <person name="Kim H."/>
            <person name="Gan S."/>
            <person name="Zhao Y."/>
            <person name="Li J."/>
            <person name="Yi K."/>
            <person name="Feng H."/>
            <person name="Zhu P."/>
            <person name="Li B."/>
            <person name="Liu Q."/>
            <person name="Fairley S."/>
            <person name="Magor K.E."/>
            <person name="Du Z."/>
            <person name="Hu X."/>
            <person name="Goodman L."/>
            <person name="Tafer H."/>
            <person name="Vignal A."/>
            <person name="Lee T."/>
            <person name="Kim K.W."/>
            <person name="Sheng Z."/>
            <person name="An Y."/>
            <person name="Searle S."/>
            <person name="Herrero J."/>
            <person name="Groenen M.A."/>
            <person name="Crooijmans R.P."/>
            <person name="Faraut T."/>
            <person name="Cai Q."/>
            <person name="Webster R.G."/>
            <person name="Aldridge J.R."/>
            <person name="Warren W.C."/>
            <person name="Bartschat S."/>
            <person name="Kehr S."/>
            <person name="Marz M."/>
            <person name="Stadler P.F."/>
            <person name="Smith J."/>
            <person name="Kraus R.H."/>
            <person name="Zhao Y."/>
            <person name="Ren L."/>
            <person name="Fei J."/>
            <person name="Morisson M."/>
            <person name="Kaiser P."/>
            <person name="Griffin D.K."/>
            <person name="Rao M."/>
            <person name="Pitel F."/>
            <person name="Wang J."/>
            <person name="Li N."/>
        </authorList>
    </citation>
    <scope>NUCLEOTIDE SEQUENCE [LARGE SCALE GENOMIC DNA]</scope>
</reference>
<dbReference type="EMBL" id="KB743458">
    <property type="protein sequence ID" value="EOA98600.1"/>
    <property type="molecule type" value="Genomic_DNA"/>
</dbReference>
<evidence type="ECO:0000313" key="1">
    <source>
        <dbReference type="EMBL" id="EOA98600.1"/>
    </source>
</evidence>
<evidence type="ECO:0000313" key="2">
    <source>
        <dbReference type="Proteomes" id="UP000296049"/>
    </source>
</evidence>
<sequence length="138" mass="15355">MPFRKRSKLHHKVNKTHLPAALLKGCSVSSDGYKLPLKPKLQSHRHFILCQLKPTLPDGFFLVAPSAALPGLNKLRSSHRTWSPFCDLHTSPVALTHSPQMWVTSQVLNHTPSGEQTGSGLAHNEYLWSRFAAGRNSN</sequence>
<accession>R0JMN0</accession>
<gene>
    <name evidence="1" type="ORF">Anapl_11852</name>
</gene>
<dbReference type="Proteomes" id="UP000296049">
    <property type="component" value="Unassembled WGS sequence"/>
</dbReference>
<organism evidence="1 2">
    <name type="scientific">Anas platyrhynchos</name>
    <name type="common">Mallard</name>
    <name type="synonym">Anas boschas</name>
    <dbReference type="NCBI Taxonomy" id="8839"/>
    <lineage>
        <taxon>Eukaryota</taxon>
        <taxon>Metazoa</taxon>
        <taxon>Chordata</taxon>
        <taxon>Craniata</taxon>
        <taxon>Vertebrata</taxon>
        <taxon>Euteleostomi</taxon>
        <taxon>Archelosauria</taxon>
        <taxon>Archosauria</taxon>
        <taxon>Dinosauria</taxon>
        <taxon>Saurischia</taxon>
        <taxon>Theropoda</taxon>
        <taxon>Coelurosauria</taxon>
        <taxon>Aves</taxon>
        <taxon>Neognathae</taxon>
        <taxon>Galloanserae</taxon>
        <taxon>Anseriformes</taxon>
        <taxon>Anatidae</taxon>
        <taxon>Anatinae</taxon>
        <taxon>Anas</taxon>
    </lineage>
</organism>